<dbReference type="GO" id="GO:0005829">
    <property type="term" value="C:cytosol"/>
    <property type="evidence" value="ECO:0007669"/>
    <property type="project" value="TreeGrafter"/>
</dbReference>
<dbReference type="PANTHER" id="PTHR21089:SF1">
    <property type="entry name" value="BIFUNCTIONAL 3-DEHYDROQUINATE DEHYDRATASE_SHIKIMATE DEHYDROGENASE, CHLOROPLASTIC"/>
    <property type="match status" value="1"/>
</dbReference>
<dbReference type="InterPro" id="IPR022893">
    <property type="entry name" value="Shikimate_DH_fam"/>
</dbReference>
<dbReference type="SUPFAM" id="SSF51735">
    <property type="entry name" value="NAD(P)-binding Rossmann-fold domains"/>
    <property type="match status" value="1"/>
</dbReference>
<dbReference type="RefSeq" id="WP_252853890.1">
    <property type="nucleotide sequence ID" value="NZ_JAMXLR010000061.1"/>
</dbReference>
<dbReference type="InterPro" id="IPR036291">
    <property type="entry name" value="NAD(P)-bd_dom_sf"/>
</dbReference>
<dbReference type="InterPro" id="IPR046346">
    <property type="entry name" value="Aminoacid_DH-like_N_sf"/>
</dbReference>
<dbReference type="GO" id="GO:0019632">
    <property type="term" value="P:shikimate metabolic process"/>
    <property type="evidence" value="ECO:0007669"/>
    <property type="project" value="TreeGrafter"/>
</dbReference>
<dbReference type="EMBL" id="JAMXLR010000061">
    <property type="protein sequence ID" value="MCO6045778.1"/>
    <property type="molecule type" value="Genomic_DNA"/>
</dbReference>
<dbReference type="AlphaFoldDB" id="A0A9X2JIK0"/>
<feature type="domain" description="Shikimate dehydrogenase substrate binding N-terminal" evidence="4">
    <location>
        <begin position="25"/>
        <end position="92"/>
    </location>
</feature>
<evidence type="ECO:0000313" key="6">
    <source>
        <dbReference type="Proteomes" id="UP001155241"/>
    </source>
</evidence>
<dbReference type="InterPro" id="IPR013708">
    <property type="entry name" value="Shikimate_DH-bd_N"/>
</dbReference>
<dbReference type="PANTHER" id="PTHR21089">
    <property type="entry name" value="SHIKIMATE DEHYDROGENASE"/>
    <property type="match status" value="1"/>
</dbReference>
<comment type="caution">
    <text evidence="5">The sequence shown here is derived from an EMBL/GenBank/DDBJ whole genome shotgun (WGS) entry which is preliminary data.</text>
</comment>
<keyword evidence="2" id="KW-0560">Oxidoreductase</keyword>
<name>A0A9X2JIK0_9BACT</name>
<evidence type="ECO:0000313" key="5">
    <source>
        <dbReference type="EMBL" id="MCO6045778.1"/>
    </source>
</evidence>
<comment type="pathway">
    <text evidence="1">Metabolic intermediate biosynthesis; chorismate biosynthesis; chorismate from D-erythrose 4-phosphate and phosphoenolpyruvate: step 4/7.</text>
</comment>
<evidence type="ECO:0000256" key="1">
    <source>
        <dbReference type="ARBA" id="ARBA00004871"/>
    </source>
</evidence>
<dbReference type="Gene3D" id="3.40.50.10860">
    <property type="entry name" value="Leucine Dehydrogenase, chain A, domain 1"/>
    <property type="match status" value="1"/>
</dbReference>
<dbReference type="GO" id="GO:0050661">
    <property type="term" value="F:NADP binding"/>
    <property type="evidence" value="ECO:0007669"/>
    <property type="project" value="TreeGrafter"/>
</dbReference>
<dbReference type="SUPFAM" id="SSF53223">
    <property type="entry name" value="Aminoacid dehydrogenase-like, N-terminal domain"/>
    <property type="match status" value="1"/>
</dbReference>
<reference evidence="5" key="1">
    <citation type="submission" date="2022-06" db="EMBL/GenBank/DDBJ databases">
        <title>Aeoliella straminimaris, a novel planctomycete from sediments.</title>
        <authorList>
            <person name="Vitorino I.R."/>
            <person name="Lage O.M."/>
        </authorList>
    </citation>
    <scope>NUCLEOTIDE SEQUENCE</scope>
    <source>
        <strain evidence="5">ICT_H6.2</strain>
    </source>
</reference>
<evidence type="ECO:0000259" key="4">
    <source>
        <dbReference type="Pfam" id="PF08501"/>
    </source>
</evidence>
<evidence type="ECO:0000256" key="3">
    <source>
        <dbReference type="ARBA" id="ARBA00023141"/>
    </source>
</evidence>
<keyword evidence="3" id="KW-0057">Aromatic amino acid biosynthesis</keyword>
<dbReference type="Proteomes" id="UP001155241">
    <property type="component" value="Unassembled WGS sequence"/>
</dbReference>
<dbReference type="Pfam" id="PF08501">
    <property type="entry name" value="Shikimate_dh_N"/>
    <property type="match status" value="1"/>
</dbReference>
<accession>A0A9X2JIK0</accession>
<gene>
    <name evidence="5" type="ORF">NG895_17915</name>
</gene>
<proteinExistence type="predicted"/>
<organism evidence="5 6">
    <name type="scientific">Aeoliella straminimaris</name>
    <dbReference type="NCBI Taxonomy" id="2954799"/>
    <lineage>
        <taxon>Bacteria</taxon>
        <taxon>Pseudomonadati</taxon>
        <taxon>Planctomycetota</taxon>
        <taxon>Planctomycetia</taxon>
        <taxon>Pirellulales</taxon>
        <taxon>Lacipirellulaceae</taxon>
        <taxon>Aeoliella</taxon>
    </lineage>
</organism>
<dbReference type="GO" id="GO:0009073">
    <property type="term" value="P:aromatic amino acid family biosynthetic process"/>
    <property type="evidence" value="ECO:0007669"/>
    <property type="project" value="UniProtKB-KW"/>
</dbReference>
<keyword evidence="3" id="KW-0028">Amino-acid biosynthesis</keyword>
<dbReference type="Gene3D" id="3.40.50.720">
    <property type="entry name" value="NAD(P)-binding Rossmann-like Domain"/>
    <property type="match status" value="1"/>
</dbReference>
<sequence length="280" mass="29449">MSETLLERCAFLAASAAGNPTHYVVEQALTQAELDWRFLSFEVDDAHLEKALEGLDVLGFRGVLVAPEFRTAAVEYLEVLTPRAAAAGSVDCLVREQGKLVGDNTFGAALADALGGTDKVAEKSVMVIGCGSIARAIAAGACDAGATAVHLADSDEGQLAELVEQLTEATSQNISPVSINDNTVRTPAGVSIVVFAPDGDDQESRPVIDTSAAEQKLTVVDTRLRGSRTGLLKFANQQGATIIDGVQLFASETALALERWTGMAFDRAPLQELAEEFLGL</sequence>
<evidence type="ECO:0000256" key="2">
    <source>
        <dbReference type="ARBA" id="ARBA00023002"/>
    </source>
</evidence>
<dbReference type="GO" id="GO:0009423">
    <property type="term" value="P:chorismate biosynthetic process"/>
    <property type="evidence" value="ECO:0007669"/>
    <property type="project" value="TreeGrafter"/>
</dbReference>
<dbReference type="GO" id="GO:0004764">
    <property type="term" value="F:shikimate 3-dehydrogenase (NADP+) activity"/>
    <property type="evidence" value="ECO:0007669"/>
    <property type="project" value="InterPro"/>
</dbReference>
<keyword evidence="6" id="KW-1185">Reference proteome</keyword>
<protein>
    <recommendedName>
        <fullName evidence="4">Shikimate dehydrogenase substrate binding N-terminal domain-containing protein</fullName>
    </recommendedName>
</protein>